<evidence type="ECO:0008006" key="11">
    <source>
        <dbReference type="Google" id="ProtNLM"/>
    </source>
</evidence>
<dbReference type="EMBL" id="CP016246">
    <property type="protein sequence ID" value="ANQ07876.1"/>
    <property type="molecule type" value="Genomic_DNA"/>
</dbReference>
<name>A0A1B1DYL2_9APIC</name>
<keyword evidence="10" id="KW-1185">Reference proteome</keyword>
<feature type="chain" id="PRO_5008521384" description="Parasite-infected erythrocyte surface protein" evidence="8">
    <location>
        <begin position="22"/>
        <end position="1038"/>
    </location>
</feature>
<dbReference type="InterPro" id="IPR026050">
    <property type="entry name" value="C1GALT1/C1GALT1_chp1"/>
</dbReference>
<feature type="region of interest" description="Disordered" evidence="7">
    <location>
        <begin position="935"/>
        <end position="961"/>
    </location>
</feature>
<protein>
    <recommendedName>
        <fullName evidence="11">Parasite-infected erythrocyte surface protein</fullName>
    </recommendedName>
</protein>
<feature type="compositionally biased region" description="Low complexity" evidence="7">
    <location>
        <begin position="1028"/>
        <end position="1038"/>
    </location>
</feature>
<evidence type="ECO:0000256" key="8">
    <source>
        <dbReference type="SAM" id="SignalP"/>
    </source>
</evidence>
<comment type="subcellular location">
    <subcellularLocation>
        <location evidence="1">Membrane</location>
        <topology evidence="1">Single-pass type II membrane protein</topology>
    </subcellularLocation>
</comment>
<keyword evidence="3" id="KW-0812">Transmembrane</keyword>
<dbReference type="GeneID" id="30908759"/>
<dbReference type="GO" id="GO:0016020">
    <property type="term" value="C:membrane"/>
    <property type="evidence" value="ECO:0007669"/>
    <property type="project" value="UniProtKB-SubCell"/>
</dbReference>
<keyword evidence="8" id="KW-0732">Signal</keyword>
<dbReference type="OrthoDB" id="421979at2759"/>
<dbReference type="Gene3D" id="3.90.550.50">
    <property type="match status" value="1"/>
</dbReference>
<dbReference type="AlphaFoldDB" id="A0A1B1DYL2"/>
<evidence type="ECO:0000256" key="5">
    <source>
        <dbReference type="ARBA" id="ARBA00022989"/>
    </source>
</evidence>
<evidence type="ECO:0000256" key="3">
    <source>
        <dbReference type="ARBA" id="ARBA00022692"/>
    </source>
</evidence>
<evidence type="ECO:0000256" key="1">
    <source>
        <dbReference type="ARBA" id="ARBA00004606"/>
    </source>
</evidence>
<evidence type="ECO:0000313" key="9">
    <source>
        <dbReference type="EMBL" id="ANQ07876.1"/>
    </source>
</evidence>
<feature type="region of interest" description="Disordered" evidence="7">
    <location>
        <begin position="1000"/>
        <end position="1038"/>
    </location>
</feature>
<evidence type="ECO:0000313" key="10">
    <source>
        <dbReference type="Proteomes" id="UP000092716"/>
    </source>
</evidence>
<dbReference type="RefSeq" id="XP_019914571.1">
    <property type="nucleotide sequence ID" value="XM_020058842.1"/>
</dbReference>
<evidence type="ECO:0000256" key="6">
    <source>
        <dbReference type="ARBA" id="ARBA00023136"/>
    </source>
</evidence>
<sequence>MKIMRRILFALLAVSSTVVHCSDVKDKLFKGIKRNTTFLVLNEPIVDMGLSEGLLHTLLFDLEVGDNLYTLDENLLNQRNVKHTNIFHLLMDTYKQVENSQGGDAIRYVFLCTSFTRLHPLNLELLLRKFNKYIYNGQSHEKGDIDVGGIVREYNEEVQGKRATLGGMRSAGASPGGTTSGIPAKDLIERMLQDQVNHLFSDDREGSDKFVKPGGTYKGLFLGYGFSDKVSSAPNGFIFPSLNSGIIMDITLLRRLYNHLVENSSGQNLNLVKDNARELSNYIGEHLQVNLTPFENACLTDKDNVFLVENEGGSNYDVYRYYLVLHLFRDYKKDNSVNKAHDLGGTNAMMNPPAEERPTDDELAELIISYFNLAYPISTCASYSIRSKQETFVDYDKYHLMSIENEVKLEKYIKETEDVHYNSIDEYKTKLSQINQKYDTLFDESQRIWTHKNILLAVVTSAETEHRIAHVKNTYDNRENTQQVFNSYQPNGGGDQPGGAKKKDQSHSKGNLLNHDFLKSAFENEKIDIEIIYFSDKESKQYDTLHLEEEHKEVNTPNQDTLWKKEKNIIYYLYEEYVRKNSPIDFFFISHDDTFVNVKTLVDVINLTRNECTHSRRHMFRKYVNSFDHMEEREANFLRNFEKKYLHLYRYLKTNFVKTIDALKRYDYVPTYCKGAGATKGASAGAPPTSVPLYIGKRYSSNSFAEDGNSFFHYLAGAAGMVLNGEAVKKIYFCKGVCDVDTSYRTASHGECDTNLLNDASFGNWAKGLGILPINFEGFFPNGPEQYSTDYLSTITPVSFHKLNEGRTVEETKEAFFHHLVNPTKQRNKANHKEEDMSVDYLDRNYKNSIDNIFHFFFYVNKVEECKSDESILKTTERIYDKMGSSKKFNHLFDMTTFFIRDVEDMLYFQKRSASKGNLNNEKGSKETYTNNYVQRKDAPDGHHHAGGEDSSNFGTMDEMGEVDDLGEEDHLGSMDDLDEEEQFDDDDYDYEKYLDGIEAHKKGTGSVSTDDLPEDPEWGDDGDQDDNLNLPPDGGEL</sequence>
<feature type="compositionally biased region" description="Acidic residues" evidence="7">
    <location>
        <begin position="1012"/>
        <end position="1027"/>
    </location>
</feature>
<dbReference type="KEGG" id="pcot:PCOAH_00020330"/>
<dbReference type="Proteomes" id="UP000092716">
    <property type="component" value="Chromosome 8"/>
</dbReference>
<organism evidence="9 10">
    <name type="scientific">Plasmodium coatneyi</name>
    <dbReference type="NCBI Taxonomy" id="208452"/>
    <lineage>
        <taxon>Eukaryota</taxon>
        <taxon>Sar</taxon>
        <taxon>Alveolata</taxon>
        <taxon>Apicomplexa</taxon>
        <taxon>Aconoidasida</taxon>
        <taxon>Haemosporida</taxon>
        <taxon>Plasmodiidae</taxon>
        <taxon>Plasmodium</taxon>
    </lineage>
</organism>
<gene>
    <name evidence="9" type="ORF">PCOAH_00020330</name>
</gene>
<feature type="region of interest" description="Disordered" evidence="7">
    <location>
        <begin position="486"/>
        <end position="508"/>
    </location>
</feature>
<keyword evidence="4" id="KW-0735">Signal-anchor</keyword>
<proteinExistence type="inferred from homology"/>
<comment type="similarity">
    <text evidence="2">Belongs to the glycosyltransferase 31 family. Beta3-Gal-T subfamily.</text>
</comment>
<feature type="compositionally biased region" description="Basic and acidic residues" evidence="7">
    <location>
        <begin position="935"/>
        <end position="948"/>
    </location>
</feature>
<reference evidence="10" key="1">
    <citation type="submission" date="2016-06" db="EMBL/GenBank/DDBJ databases">
        <title>First high quality genome sequence of Plasmodium coatneyi using continuous long reads from single molecule, real-time sequencing.</title>
        <authorList>
            <person name="Chien J.-T."/>
            <person name="Pakala S.B."/>
            <person name="Geraldo J.A."/>
            <person name="Lapp S.A."/>
            <person name="Barnwell J.W."/>
            <person name="Kissinger J.C."/>
            <person name="Galinski M.R."/>
            <person name="Humphrey J.C."/>
        </authorList>
    </citation>
    <scope>NUCLEOTIDE SEQUENCE [LARGE SCALE GENOMIC DNA]</scope>
    <source>
        <strain evidence="10">Hackeri</strain>
    </source>
</reference>
<evidence type="ECO:0000256" key="2">
    <source>
        <dbReference type="ARBA" id="ARBA00006462"/>
    </source>
</evidence>
<accession>A0A1B1DYL2</accession>
<dbReference type="VEuPathDB" id="PlasmoDB:PCOAH_00020330"/>
<evidence type="ECO:0000256" key="7">
    <source>
        <dbReference type="SAM" id="MobiDB-lite"/>
    </source>
</evidence>
<evidence type="ECO:0000256" key="4">
    <source>
        <dbReference type="ARBA" id="ARBA00022968"/>
    </source>
</evidence>
<feature type="signal peptide" evidence="8">
    <location>
        <begin position="1"/>
        <end position="21"/>
    </location>
</feature>
<keyword evidence="5" id="KW-1133">Transmembrane helix</keyword>
<keyword evidence="6" id="KW-0472">Membrane</keyword>
<dbReference type="PANTHER" id="PTHR23033">
    <property type="entry name" value="BETA1,3-GALACTOSYLTRANSFERASE"/>
    <property type="match status" value="1"/>
</dbReference>